<dbReference type="Gene3D" id="1.10.10.10">
    <property type="entry name" value="Winged helix-like DNA-binding domain superfamily/Winged helix DNA-binding domain"/>
    <property type="match status" value="1"/>
</dbReference>
<name>A0AAE3QKJ7_9BACT</name>
<dbReference type="GO" id="GO:0003677">
    <property type="term" value="F:DNA binding"/>
    <property type="evidence" value="ECO:0007669"/>
    <property type="project" value="UniProtKB-KW"/>
</dbReference>
<dbReference type="PANTHER" id="PTHR33204">
    <property type="entry name" value="TRANSCRIPTIONAL REGULATOR, MARR FAMILY"/>
    <property type="match status" value="1"/>
</dbReference>
<dbReference type="Proteomes" id="UP001228581">
    <property type="component" value="Unassembled WGS sequence"/>
</dbReference>
<keyword evidence="3" id="KW-0804">Transcription</keyword>
<dbReference type="InterPro" id="IPR002577">
    <property type="entry name" value="HTH_HxlR"/>
</dbReference>
<evidence type="ECO:0000313" key="7">
    <source>
        <dbReference type="Proteomes" id="UP001228581"/>
    </source>
</evidence>
<evidence type="ECO:0000313" key="6">
    <source>
        <dbReference type="EMBL" id="MDJ1492465.1"/>
    </source>
</evidence>
<sequence length="121" mass="14376">MITLHDKVYTCPVDVSLRFISGKWKILILFNLFHFEKRSFSELRDNLPGVAEKVLTQQLKELEKDNMIGRRILSEKPLRVEYFLTEQGISMSPMYEFLSKWGIAYLEKNGIDYIQDQHLYK</sequence>
<evidence type="ECO:0000256" key="2">
    <source>
        <dbReference type="ARBA" id="ARBA00023125"/>
    </source>
</evidence>
<reference evidence="5 7" key="1">
    <citation type="submission" date="2023-05" db="EMBL/GenBank/DDBJ databases">
        <authorList>
            <person name="Zhang X."/>
        </authorList>
    </citation>
    <scope>NUCLEOTIDE SEQUENCE</scope>
    <source>
        <strain evidence="6 7">DM2B3-1</strain>
        <strain evidence="5">YF14B1</strain>
    </source>
</reference>
<organism evidence="5 8">
    <name type="scientific">Xanthocytophaga flava</name>
    <dbReference type="NCBI Taxonomy" id="3048013"/>
    <lineage>
        <taxon>Bacteria</taxon>
        <taxon>Pseudomonadati</taxon>
        <taxon>Bacteroidota</taxon>
        <taxon>Cytophagia</taxon>
        <taxon>Cytophagales</taxon>
        <taxon>Rhodocytophagaceae</taxon>
        <taxon>Xanthocytophaga</taxon>
    </lineage>
</organism>
<keyword evidence="7" id="KW-1185">Reference proteome</keyword>
<dbReference type="EMBL" id="JASJOS010000001">
    <property type="protein sequence ID" value="MDJ1479128.1"/>
    <property type="molecule type" value="Genomic_DNA"/>
</dbReference>
<dbReference type="PANTHER" id="PTHR33204:SF29">
    <property type="entry name" value="TRANSCRIPTIONAL REGULATOR"/>
    <property type="match status" value="1"/>
</dbReference>
<evidence type="ECO:0000259" key="4">
    <source>
        <dbReference type="PROSITE" id="PS51118"/>
    </source>
</evidence>
<dbReference type="SUPFAM" id="SSF46785">
    <property type="entry name" value="Winged helix' DNA-binding domain"/>
    <property type="match status" value="1"/>
</dbReference>
<evidence type="ECO:0000313" key="5">
    <source>
        <dbReference type="EMBL" id="MDJ1479128.1"/>
    </source>
</evidence>
<evidence type="ECO:0000256" key="1">
    <source>
        <dbReference type="ARBA" id="ARBA00023015"/>
    </source>
</evidence>
<dbReference type="RefSeq" id="WP_313975062.1">
    <property type="nucleotide sequence ID" value="NZ_JASJOR010000001.1"/>
</dbReference>
<dbReference type="Pfam" id="PF01638">
    <property type="entry name" value="HxlR"/>
    <property type="match status" value="1"/>
</dbReference>
<dbReference type="InterPro" id="IPR036388">
    <property type="entry name" value="WH-like_DNA-bd_sf"/>
</dbReference>
<dbReference type="InterPro" id="IPR036390">
    <property type="entry name" value="WH_DNA-bd_sf"/>
</dbReference>
<evidence type="ECO:0000313" key="8">
    <source>
        <dbReference type="Proteomes" id="UP001241110"/>
    </source>
</evidence>
<dbReference type="AlphaFoldDB" id="A0AAE3QKJ7"/>
<dbReference type="PROSITE" id="PS51118">
    <property type="entry name" value="HTH_HXLR"/>
    <property type="match status" value="1"/>
</dbReference>
<protein>
    <submittedName>
        <fullName evidence="5">Helix-turn-helix domain-containing protein</fullName>
    </submittedName>
</protein>
<evidence type="ECO:0000256" key="3">
    <source>
        <dbReference type="ARBA" id="ARBA00023163"/>
    </source>
</evidence>
<gene>
    <name evidence="5" type="ORF">QNI16_01455</name>
    <name evidence="6" type="ORF">QNI19_05955</name>
</gene>
<accession>A0AAE3QKJ7</accession>
<dbReference type="EMBL" id="JASJOT010000003">
    <property type="protein sequence ID" value="MDJ1492465.1"/>
    <property type="molecule type" value="Genomic_DNA"/>
</dbReference>
<comment type="caution">
    <text evidence="5">The sequence shown here is derived from an EMBL/GenBank/DDBJ whole genome shotgun (WGS) entry which is preliminary data.</text>
</comment>
<keyword evidence="2" id="KW-0238">DNA-binding</keyword>
<dbReference type="Proteomes" id="UP001241110">
    <property type="component" value="Unassembled WGS sequence"/>
</dbReference>
<feature type="domain" description="HTH hxlR-type" evidence="4">
    <location>
        <begin position="11"/>
        <end position="110"/>
    </location>
</feature>
<proteinExistence type="predicted"/>
<keyword evidence="1" id="KW-0805">Transcription regulation</keyword>